<evidence type="ECO:0000259" key="2">
    <source>
        <dbReference type="Pfam" id="PF00690"/>
    </source>
</evidence>
<dbReference type="AlphaFoldDB" id="A0A095AUX5"/>
<keyword evidence="1" id="KW-0812">Transmembrane</keyword>
<feature type="domain" description="Cation-transporting P-type ATPase N-terminal" evidence="2">
    <location>
        <begin position="6"/>
        <end position="40"/>
    </location>
</feature>
<evidence type="ECO:0000313" key="3">
    <source>
        <dbReference type="EMBL" id="KGB38326.1"/>
    </source>
</evidence>
<gene>
    <name evidence="3" type="ORF">MS3_06706</name>
</gene>
<dbReference type="PANTHER" id="PTHR42861">
    <property type="entry name" value="CALCIUM-TRANSPORTING ATPASE"/>
    <property type="match status" value="1"/>
</dbReference>
<accession>A0A095AUX5</accession>
<keyword evidence="1" id="KW-0472">Membrane</keyword>
<dbReference type="Gene3D" id="1.20.1110.10">
    <property type="entry name" value="Calcium-transporting ATPase, transmembrane domain"/>
    <property type="match status" value="1"/>
</dbReference>
<protein>
    <submittedName>
        <fullName evidence="3">Calcium-transporting ATPase sarcoplasmic/endoplasmic reticulum type</fullName>
    </submittedName>
</protein>
<organism evidence="3">
    <name type="scientific">Schistosoma haematobium</name>
    <name type="common">Blood fluke</name>
    <dbReference type="NCBI Taxonomy" id="6185"/>
    <lineage>
        <taxon>Eukaryota</taxon>
        <taxon>Metazoa</taxon>
        <taxon>Spiralia</taxon>
        <taxon>Lophotrochozoa</taxon>
        <taxon>Platyhelminthes</taxon>
        <taxon>Trematoda</taxon>
        <taxon>Digenea</taxon>
        <taxon>Strigeidida</taxon>
        <taxon>Schistosomatoidea</taxon>
        <taxon>Schistosomatidae</taxon>
        <taxon>Schistosoma</taxon>
    </lineage>
</organism>
<reference evidence="3" key="1">
    <citation type="journal article" date="2012" name="Nat. Genet.">
        <title>Whole-genome sequence of Schistosoma haematobium.</title>
        <authorList>
            <person name="Young N.D."/>
            <person name="Jex A.R."/>
            <person name="Li B."/>
            <person name="Liu S."/>
            <person name="Yang L."/>
            <person name="Xiong Z."/>
            <person name="Li Y."/>
            <person name="Cantacessi C."/>
            <person name="Hall R.S."/>
            <person name="Xu X."/>
            <person name="Chen F."/>
            <person name="Wu X."/>
            <person name="Zerlotini A."/>
            <person name="Oliveira G."/>
            <person name="Hofmann A."/>
            <person name="Zhang G."/>
            <person name="Fang X."/>
            <person name="Kang Y."/>
            <person name="Campbell B.E."/>
            <person name="Loukas A."/>
            <person name="Ranganathan S."/>
            <person name="Rollinson D."/>
            <person name="Rinaldi G."/>
            <person name="Brindley P.J."/>
            <person name="Yang H."/>
            <person name="Wang J."/>
            <person name="Wang J."/>
            <person name="Gasser R.B."/>
        </authorList>
    </citation>
    <scope>NUCLEOTIDE SEQUENCE [LARGE SCALE GENOMIC DNA]</scope>
</reference>
<evidence type="ECO:0000256" key="1">
    <source>
        <dbReference type="SAM" id="Phobius"/>
    </source>
</evidence>
<dbReference type="InterPro" id="IPR023298">
    <property type="entry name" value="ATPase_P-typ_TM_dom_sf"/>
</dbReference>
<feature type="transmembrane region" description="Helical" evidence="1">
    <location>
        <begin position="40"/>
        <end position="56"/>
    </location>
</feature>
<dbReference type="Gene3D" id="2.70.150.10">
    <property type="entry name" value="Calcium-transporting ATPase, cytoplasmic transduction domain A"/>
    <property type="match status" value="1"/>
</dbReference>
<dbReference type="InterPro" id="IPR004014">
    <property type="entry name" value="ATPase_P-typ_cation-transptr_N"/>
</dbReference>
<dbReference type="STRING" id="6185.A0A095AUX5"/>
<dbReference type="Pfam" id="PF00690">
    <property type="entry name" value="Cation_ATPase_N"/>
    <property type="match status" value="1"/>
</dbReference>
<proteinExistence type="predicted"/>
<dbReference type="SUPFAM" id="SSF81665">
    <property type="entry name" value="Calcium ATPase, transmembrane domain M"/>
    <property type="match status" value="1"/>
</dbReference>
<name>A0A095AUX5_SCHHA</name>
<sequence length="145" mass="16349">METAFSKTVDEVLNHFDSDPETGLSDDQVKKQTAKFGPNVTIRFILVTRLMVLALFEENEESISAFVEPLVILLILVANAVIGVWQERNAESAIEALKEYEPEIAKVFRKSHYGIQRIKARELVPGDIVEVSALLARRCLNQNLH</sequence>
<feature type="transmembrane region" description="Helical" evidence="1">
    <location>
        <begin position="62"/>
        <end position="85"/>
    </location>
</feature>
<keyword evidence="1" id="KW-1133">Transmembrane helix</keyword>
<dbReference type="EMBL" id="KL251005">
    <property type="protein sequence ID" value="KGB38326.1"/>
    <property type="molecule type" value="Genomic_DNA"/>
</dbReference>